<feature type="domain" description="DUF7918" evidence="1">
    <location>
        <begin position="9"/>
        <end position="237"/>
    </location>
</feature>
<dbReference type="EMBL" id="JAVFKD010000001">
    <property type="protein sequence ID" value="KAK5997977.1"/>
    <property type="molecule type" value="Genomic_DNA"/>
</dbReference>
<gene>
    <name evidence="2" type="ORF">PT974_00345</name>
</gene>
<name>A0ABR0T0N7_9HYPO</name>
<sequence length="312" mass="34628">MAVIPEIPGIKVNVKVAGQVAKEYAAPDDEEASCSESDVPSHSCYIESITGSRFTVEVKFTKEFKLPRGKNCASAELSLDGEYVEGTFEDESSLKSLDPCCCIFDAMYTKSRKRRIAIERNFIFGSVSSVEDGDKTRVTRDAKIAKSLGIIEIKITAGINGGVSQFVPVQRKDPRGFQLAEKSMKGMEISHGASFIWGKTVEPPATWCAESEGDICQFTFMYRSHDALKRMMIIPRSPSPSPEPVRGDADELENLTLSEIRELARETLRSKKGNIVKREREEGFVDGKNLQSRPLKMTRIEGNQEAVDLTND</sequence>
<organism evidence="2 3">
    <name type="scientific">Cladobotryum mycophilum</name>
    <dbReference type="NCBI Taxonomy" id="491253"/>
    <lineage>
        <taxon>Eukaryota</taxon>
        <taxon>Fungi</taxon>
        <taxon>Dikarya</taxon>
        <taxon>Ascomycota</taxon>
        <taxon>Pezizomycotina</taxon>
        <taxon>Sordariomycetes</taxon>
        <taxon>Hypocreomycetidae</taxon>
        <taxon>Hypocreales</taxon>
        <taxon>Hypocreaceae</taxon>
        <taxon>Cladobotryum</taxon>
    </lineage>
</organism>
<keyword evidence="3" id="KW-1185">Reference proteome</keyword>
<reference evidence="2 3" key="1">
    <citation type="submission" date="2024-01" db="EMBL/GenBank/DDBJ databases">
        <title>Complete genome of Cladobotryum mycophilum ATHUM6906.</title>
        <authorList>
            <person name="Christinaki A.C."/>
            <person name="Myridakis A.I."/>
            <person name="Kouvelis V.N."/>
        </authorList>
    </citation>
    <scope>NUCLEOTIDE SEQUENCE [LARGE SCALE GENOMIC DNA]</scope>
    <source>
        <strain evidence="2 3">ATHUM6906</strain>
    </source>
</reference>
<evidence type="ECO:0000313" key="2">
    <source>
        <dbReference type="EMBL" id="KAK5997977.1"/>
    </source>
</evidence>
<protein>
    <recommendedName>
        <fullName evidence="1">DUF7918 domain-containing protein</fullName>
    </recommendedName>
</protein>
<dbReference type="PANTHER" id="PTHR36223:SF1">
    <property type="entry name" value="TRANSCRIPTION ELONGATION FACTOR EAF N-TERMINAL DOMAIN-CONTAINING PROTEIN"/>
    <property type="match status" value="1"/>
</dbReference>
<evidence type="ECO:0000259" key="1">
    <source>
        <dbReference type="Pfam" id="PF25534"/>
    </source>
</evidence>
<accession>A0ABR0T0N7</accession>
<comment type="caution">
    <text evidence="2">The sequence shown here is derived from an EMBL/GenBank/DDBJ whole genome shotgun (WGS) entry which is preliminary data.</text>
</comment>
<dbReference type="PANTHER" id="PTHR36223">
    <property type="entry name" value="BETA-LACTAMASE-TYPE TRANSPEPTIDASE FOLD DOMAIN CONTAINING PROTEIN"/>
    <property type="match status" value="1"/>
</dbReference>
<proteinExistence type="predicted"/>
<dbReference type="Pfam" id="PF25534">
    <property type="entry name" value="DUF7918"/>
    <property type="match status" value="1"/>
</dbReference>
<evidence type="ECO:0000313" key="3">
    <source>
        <dbReference type="Proteomes" id="UP001338125"/>
    </source>
</evidence>
<dbReference type="InterPro" id="IPR057678">
    <property type="entry name" value="DUF7918"/>
</dbReference>
<dbReference type="Proteomes" id="UP001338125">
    <property type="component" value="Unassembled WGS sequence"/>
</dbReference>